<dbReference type="InterPro" id="IPR008948">
    <property type="entry name" value="L-Aspartase-like"/>
</dbReference>
<dbReference type="PATRIC" id="fig|1423729.3.peg.273"/>
<keyword evidence="1" id="KW-0456">Lyase</keyword>
<comment type="caution">
    <text evidence="2">The sequence shown here is derived from an EMBL/GenBank/DDBJ whole genome shotgun (WGS) entry which is preliminary data.</text>
</comment>
<reference evidence="2 3" key="1">
    <citation type="journal article" date="2015" name="Genome Announc.">
        <title>Expanding the biotechnology potential of lactobacilli through comparative genomics of 213 strains and associated genera.</title>
        <authorList>
            <person name="Sun Z."/>
            <person name="Harris H.M."/>
            <person name="McCann A."/>
            <person name="Guo C."/>
            <person name="Argimon S."/>
            <person name="Zhang W."/>
            <person name="Yang X."/>
            <person name="Jeffery I.B."/>
            <person name="Cooney J.C."/>
            <person name="Kagawa T.F."/>
            <person name="Liu W."/>
            <person name="Song Y."/>
            <person name="Salvetti E."/>
            <person name="Wrobel A."/>
            <person name="Rasinkangas P."/>
            <person name="Parkhill J."/>
            <person name="Rea M.C."/>
            <person name="O'Sullivan O."/>
            <person name="Ritari J."/>
            <person name="Douillard F.P."/>
            <person name="Paul Ross R."/>
            <person name="Yang R."/>
            <person name="Briner A.E."/>
            <person name="Felis G.E."/>
            <person name="de Vos W.M."/>
            <person name="Barrangou R."/>
            <person name="Klaenhammer T.R."/>
            <person name="Caufield P.W."/>
            <person name="Cui Y."/>
            <person name="Zhang H."/>
            <person name="O'Toole P.W."/>
        </authorList>
    </citation>
    <scope>NUCLEOTIDE SEQUENCE [LARGE SCALE GENOMIC DNA]</scope>
    <source>
        <strain evidence="2 3">DSM 21116</strain>
    </source>
</reference>
<sequence>MRGNPREISKVILGEKQISITEFIAVTNYEAIVEFDETYKQKVEQSNQTLKNALKSSQKIYGVNTGLGDNWTKEIDYKQQANLQKNILRSHSVAVGNPLSYAETRAIMLMALVNLGRGFSGVSLETLISVKEMLNRHIYPFAPGEGSVGYLSIEAHIYRAMIGDGKVFVDSKIIDSQIELTRLKIKIPQLQPKEGLALISGTMAVTGIAILATYNIYSELKNVELGAALSFEGLKGAFSELDENVMELKKHQEQYEVAANIRRILKGSQNLLESQDLRVQDALSIRTMPQMIGALDRVFKETLQSVYEELLSVSDNPVLLNSNGAKAWMNGNFDATYVSLHMDYLVIAVTNFVNTIERIVNRFLDTRHSGFPPFLVSSPGANNGLMIVHYTLAGILNEMKLLTNPVNINNSTMSAEQEDVVTFAYLASKKALVVSEKFKEVMSIWFFVTKEALEFLDIKKLAPSLQSVISEMRKTVPKIEHDRAFYDDLVNIKKILNQGILIDRVEEIVGSVGVDLNV</sequence>
<dbReference type="EMBL" id="AYZE01000008">
    <property type="protein sequence ID" value="KRM92091.1"/>
    <property type="molecule type" value="Genomic_DNA"/>
</dbReference>
<dbReference type="CDD" id="cd00332">
    <property type="entry name" value="PAL-HAL"/>
    <property type="match status" value="1"/>
</dbReference>
<dbReference type="PANTHER" id="PTHR10362">
    <property type="entry name" value="HISTIDINE AMMONIA-LYASE"/>
    <property type="match status" value="1"/>
</dbReference>
<gene>
    <name evidence="2" type="ORF">FC80_GL000272</name>
</gene>
<evidence type="ECO:0000313" key="2">
    <source>
        <dbReference type="EMBL" id="KRM92091.1"/>
    </source>
</evidence>
<dbReference type="Pfam" id="PF00221">
    <property type="entry name" value="Lyase_aromatic"/>
    <property type="match status" value="1"/>
</dbReference>
<dbReference type="InterPro" id="IPR024083">
    <property type="entry name" value="Fumarase/histidase_N"/>
</dbReference>
<keyword evidence="3" id="KW-1185">Reference proteome</keyword>
<dbReference type="GO" id="GO:0016841">
    <property type="term" value="F:ammonia-lyase activity"/>
    <property type="evidence" value="ECO:0007669"/>
    <property type="project" value="UniProtKB-ARBA"/>
</dbReference>
<protein>
    <recommendedName>
        <fullName evidence="4">Histidine ammonia-lyase</fullName>
    </recommendedName>
</protein>
<dbReference type="SUPFAM" id="SSF48557">
    <property type="entry name" value="L-aspartase-like"/>
    <property type="match status" value="1"/>
</dbReference>
<evidence type="ECO:0008006" key="4">
    <source>
        <dbReference type="Google" id="ProtNLM"/>
    </source>
</evidence>
<evidence type="ECO:0000313" key="3">
    <source>
        <dbReference type="Proteomes" id="UP000051131"/>
    </source>
</evidence>
<accession>A0A0R2CV48</accession>
<organism evidence="2 3">
    <name type="scientific">Liquorilactobacillus cacaonum DSM 21116</name>
    <dbReference type="NCBI Taxonomy" id="1423729"/>
    <lineage>
        <taxon>Bacteria</taxon>
        <taxon>Bacillati</taxon>
        <taxon>Bacillota</taxon>
        <taxon>Bacilli</taxon>
        <taxon>Lactobacillales</taxon>
        <taxon>Lactobacillaceae</taxon>
        <taxon>Liquorilactobacillus</taxon>
    </lineage>
</organism>
<proteinExistence type="predicted"/>
<dbReference type="Gene3D" id="1.20.200.10">
    <property type="entry name" value="Fumarase/aspartase (Central domain)"/>
    <property type="match status" value="1"/>
</dbReference>
<dbReference type="AlphaFoldDB" id="A0A0R2CV48"/>
<evidence type="ECO:0000256" key="1">
    <source>
        <dbReference type="ARBA" id="ARBA00023239"/>
    </source>
</evidence>
<dbReference type="InterPro" id="IPR001106">
    <property type="entry name" value="Aromatic_Lyase"/>
</dbReference>
<dbReference type="Gene3D" id="1.10.275.10">
    <property type="entry name" value="Fumarase/aspartase (N-terminal domain)"/>
    <property type="match status" value="1"/>
</dbReference>
<dbReference type="Proteomes" id="UP000051131">
    <property type="component" value="Unassembled WGS sequence"/>
</dbReference>
<name>A0A0R2CV48_9LACO</name>
<dbReference type="STRING" id="1423729.FC80_GL000272"/>